<dbReference type="InterPro" id="IPR006664">
    <property type="entry name" value="OMP_bac"/>
</dbReference>
<evidence type="ECO:0000256" key="2">
    <source>
        <dbReference type="ARBA" id="ARBA00023136"/>
    </source>
</evidence>
<dbReference type="PANTHER" id="PTHR30329">
    <property type="entry name" value="STATOR ELEMENT OF FLAGELLAR MOTOR COMPLEX"/>
    <property type="match status" value="1"/>
</dbReference>
<proteinExistence type="predicted"/>
<dbReference type="PROSITE" id="PS51257">
    <property type="entry name" value="PROKAR_LIPOPROTEIN"/>
    <property type="match status" value="1"/>
</dbReference>
<geneLocation type="plasmid" evidence="6 7">
    <name>pHNGDW697-1</name>
</geneLocation>
<dbReference type="Gene3D" id="3.30.1330.60">
    <property type="entry name" value="OmpA-like domain"/>
    <property type="match status" value="1"/>
</dbReference>
<dbReference type="Proteomes" id="UP001217631">
    <property type="component" value="Plasmid pHNGDW697-1"/>
</dbReference>
<dbReference type="InterPro" id="IPR006665">
    <property type="entry name" value="OmpA-like"/>
</dbReference>
<evidence type="ECO:0000313" key="6">
    <source>
        <dbReference type="EMBL" id="WEA23537.1"/>
    </source>
</evidence>
<dbReference type="AlphaFoldDB" id="A0AAJ5V684"/>
<dbReference type="SUPFAM" id="SSF103088">
    <property type="entry name" value="OmpA-like"/>
    <property type="match status" value="1"/>
</dbReference>
<evidence type="ECO:0000256" key="4">
    <source>
        <dbReference type="PROSITE-ProRule" id="PRU00473"/>
    </source>
</evidence>
<keyword evidence="6" id="KW-0614">Plasmid</keyword>
<protein>
    <submittedName>
        <fullName evidence="6">OmpA family protein</fullName>
    </submittedName>
</protein>
<dbReference type="RefSeq" id="WP_084851345.1">
    <property type="nucleotide sequence ID" value="NZ_CP118678.1"/>
</dbReference>
<comment type="subcellular location">
    <subcellularLocation>
        <location evidence="1">Cell outer membrane</location>
    </subcellularLocation>
</comment>
<reference evidence="6" key="1">
    <citation type="submission" date="2023-02" db="EMBL/GenBank/DDBJ databases">
        <title>tmexCD-toprJ-like cluster.</title>
        <authorList>
            <person name="Gao X."/>
            <person name="Wang C."/>
            <person name="Liu J."/>
        </authorList>
    </citation>
    <scope>NUCLEOTIDE SEQUENCE</scope>
    <source>
        <strain evidence="6">GDW21C697WI</strain>
        <plasmid evidence="6">pHNGDW697-1</plasmid>
    </source>
</reference>
<keyword evidence="2 4" id="KW-0472">Membrane</keyword>
<dbReference type="Pfam" id="PF00691">
    <property type="entry name" value="OmpA"/>
    <property type="match status" value="1"/>
</dbReference>
<evidence type="ECO:0000313" key="7">
    <source>
        <dbReference type="Proteomes" id="UP001217631"/>
    </source>
</evidence>
<dbReference type="GO" id="GO:0009279">
    <property type="term" value="C:cell outer membrane"/>
    <property type="evidence" value="ECO:0007669"/>
    <property type="project" value="UniProtKB-SubCell"/>
</dbReference>
<keyword evidence="3" id="KW-0998">Cell outer membrane</keyword>
<dbReference type="EMBL" id="CP118678">
    <property type="protein sequence ID" value="WEA23537.1"/>
    <property type="molecule type" value="Genomic_DNA"/>
</dbReference>
<dbReference type="PANTHER" id="PTHR30329:SF21">
    <property type="entry name" value="LIPOPROTEIN YIAD-RELATED"/>
    <property type="match status" value="1"/>
</dbReference>
<gene>
    <name evidence="6" type="ORF">PWA60_26425</name>
</gene>
<sequence length="220" mass="22355">MNNVIRTTAIALCLTVFTGCSVNPQTGEREFDRTAIGATVGGVAGGILGAAVAGERGALVGLAAGAALGGGTGYWMDKRAAKLQEELKRKGMEVSTGIDSATGLQMLTIQAPADVVFASASADLNPSAFQGLSAISSALKGQASLRVEVTGHTDATGSPLLNKLLSSARAQSVAQYLYAGGIPAQMIAVRGVGSLMPIASDATPQGRAQNRRVEIRIKQA</sequence>
<dbReference type="InterPro" id="IPR050330">
    <property type="entry name" value="Bact_OuterMem_StrucFunc"/>
</dbReference>
<evidence type="ECO:0000256" key="3">
    <source>
        <dbReference type="ARBA" id="ARBA00023237"/>
    </source>
</evidence>
<organism evidence="6 7">
    <name type="scientific">Pseudomonas juntendi</name>
    <dbReference type="NCBI Taxonomy" id="2666183"/>
    <lineage>
        <taxon>Bacteria</taxon>
        <taxon>Pseudomonadati</taxon>
        <taxon>Pseudomonadota</taxon>
        <taxon>Gammaproteobacteria</taxon>
        <taxon>Pseudomonadales</taxon>
        <taxon>Pseudomonadaceae</taxon>
        <taxon>Pseudomonas</taxon>
    </lineage>
</organism>
<dbReference type="CDD" id="cd07185">
    <property type="entry name" value="OmpA_C-like"/>
    <property type="match status" value="1"/>
</dbReference>
<name>A0AAJ5V684_9PSED</name>
<evidence type="ECO:0000256" key="1">
    <source>
        <dbReference type="ARBA" id="ARBA00004442"/>
    </source>
</evidence>
<feature type="domain" description="OmpA-like" evidence="5">
    <location>
        <begin position="105"/>
        <end position="220"/>
    </location>
</feature>
<dbReference type="PRINTS" id="PR01021">
    <property type="entry name" value="OMPADOMAIN"/>
</dbReference>
<dbReference type="PRINTS" id="PR01023">
    <property type="entry name" value="NAFLGMOTY"/>
</dbReference>
<evidence type="ECO:0000259" key="5">
    <source>
        <dbReference type="PROSITE" id="PS51123"/>
    </source>
</evidence>
<dbReference type="InterPro" id="IPR036737">
    <property type="entry name" value="OmpA-like_sf"/>
</dbReference>
<dbReference type="PROSITE" id="PS51123">
    <property type="entry name" value="OMPA_2"/>
    <property type="match status" value="1"/>
</dbReference>
<accession>A0AAJ5V684</accession>